<proteinExistence type="predicted"/>
<gene>
    <name evidence="2" type="ORF">Tci_903613</name>
</gene>
<accession>A0A699VIT1</accession>
<organism evidence="2">
    <name type="scientific">Tanacetum cinerariifolium</name>
    <name type="common">Dalmatian daisy</name>
    <name type="synonym">Chrysanthemum cinerariifolium</name>
    <dbReference type="NCBI Taxonomy" id="118510"/>
    <lineage>
        <taxon>Eukaryota</taxon>
        <taxon>Viridiplantae</taxon>
        <taxon>Streptophyta</taxon>
        <taxon>Embryophyta</taxon>
        <taxon>Tracheophyta</taxon>
        <taxon>Spermatophyta</taxon>
        <taxon>Magnoliopsida</taxon>
        <taxon>eudicotyledons</taxon>
        <taxon>Gunneridae</taxon>
        <taxon>Pentapetalae</taxon>
        <taxon>asterids</taxon>
        <taxon>campanulids</taxon>
        <taxon>Asterales</taxon>
        <taxon>Asteraceae</taxon>
        <taxon>Asteroideae</taxon>
        <taxon>Anthemideae</taxon>
        <taxon>Anthemidinae</taxon>
        <taxon>Tanacetum</taxon>
    </lineage>
</organism>
<evidence type="ECO:0000313" key="2">
    <source>
        <dbReference type="EMBL" id="GFD31644.1"/>
    </source>
</evidence>
<dbReference type="EMBL" id="BKCJ011416111">
    <property type="protein sequence ID" value="GFD31644.1"/>
    <property type="molecule type" value="Genomic_DNA"/>
</dbReference>
<protein>
    <submittedName>
        <fullName evidence="2">Uncharacterized protein</fullName>
    </submittedName>
</protein>
<dbReference type="AlphaFoldDB" id="A0A699VIT1"/>
<name>A0A699VIT1_TANCI</name>
<feature type="coiled-coil region" evidence="1">
    <location>
        <begin position="19"/>
        <end position="49"/>
    </location>
</feature>
<evidence type="ECO:0000256" key="1">
    <source>
        <dbReference type="SAM" id="Coils"/>
    </source>
</evidence>
<feature type="non-terminal residue" evidence="2">
    <location>
        <position position="1"/>
    </location>
</feature>
<sequence>KPLKGQAQIDMDEAFARQLEAERNANINLNEVIEQVQRKERKGENLEQDTPKKQRIDKDAEELKRYLQIIANDDDDVYTEATPLASKVPVVDY</sequence>
<comment type="caution">
    <text evidence="2">The sequence shown here is derived from an EMBL/GenBank/DDBJ whole genome shotgun (WGS) entry which is preliminary data.</text>
</comment>
<keyword evidence="1" id="KW-0175">Coiled coil</keyword>
<reference evidence="2" key="1">
    <citation type="journal article" date="2019" name="Sci. Rep.">
        <title>Draft genome of Tanacetum cinerariifolium, the natural source of mosquito coil.</title>
        <authorList>
            <person name="Yamashiro T."/>
            <person name="Shiraishi A."/>
            <person name="Satake H."/>
            <person name="Nakayama K."/>
        </authorList>
    </citation>
    <scope>NUCLEOTIDE SEQUENCE</scope>
</reference>